<dbReference type="PROSITE" id="PS00061">
    <property type="entry name" value="ADH_SHORT"/>
    <property type="match status" value="1"/>
</dbReference>
<dbReference type="EMBL" id="LN891019">
    <property type="protein sequence ID" value="CUS11541.1"/>
    <property type="molecule type" value="Genomic_DNA"/>
</dbReference>
<gene>
    <name evidence="4" type="ORF">GSTUAT00004414001</name>
</gene>
<dbReference type="InterPro" id="IPR002347">
    <property type="entry name" value="SDR_fam"/>
</dbReference>
<sequence>MPCYDEHICTTCNCDNLADDISDSSIGVPCDDNLVEVTLTHDLVDGRVRSNSIGDLKLEGGVKTARLPKIIRNFSLVGKVCVVTGGARGLGYNMVEGFLQAGARGVAILDILETEGDAAAGALCKHYNTLVLFYKVDITNDESVEKVFSRICKDLGSIDVLLCAAGIADSNMPAETYSMTRFRRLMDINVNGLMKCSQEAGKQMIKQGTGGSIILVASMSSHIVNFPQEQCCYNASKAAVRHLGASLALEWSKYGIRVNSISPGYMDTELNRSPGLDAQKAIWCDRTPLKRLGHEDELNNLALFLASPASSFMTGADVIIDVKYRVDIVSLRHISPIHYSLTLFSFCCLVSFPYNFPTVAFTIPPTPPQFLRFRMWEPGWHVQIGGIKIRGGRET</sequence>
<dbReference type="Proteomes" id="UP001412239">
    <property type="component" value="Unassembled WGS sequence"/>
</dbReference>
<protein>
    <recommendedName>
        <fullName evidence="6">NAD(P)-binding protein</fullName>
    </recommendedName>
</protein>
<evidence type="ECO:0000256" key="3">
    <source>
        <dbReference type="ARBA" id="ARBA00023002"/>
    </source>
</evidence>
<dbReference type="InterPro" id="IPR020904">
    <property type="entry name" value="Sc_DH/Rdtase_CS"/>
</dbReference>
<dbReference type="PANTHER" id="PTHR43008:SF4">
    <property type="entry name" value="CHAIN DEHYDROGENASE, PUTATIVE (AFU_ORTHOLOGUE AFUA_4G08710)-RELATED"/>
    <property type="match status" value="1"/>
</dbReference>
<evidence type="ECO:0000256" key="1">
    <source>
        <dbReference type="ARBA" id="ARBA00006484"/>
    </source>
</evidence>
<dbReference type="GO" id="GO:0019594">
    <property type="term" value="P:mannitol metabolic process"/>
    <property type="evidence" value="ECO:0007669"/>
    <property type="project" value="UniProtKB-ARBA"/>
</dbReference>
<dbReference type="PANTHER" id="PTHR43008">
    <property type="entry name" value="BENZIL REDUCTASE"/>
    <property type="match status" value="1"/>
</dbReference>
<dbReference type="GO" id="GO:0050664">
    <property type="term" value="F:oxidoreductase activity, acting on NAD(P)H, oxygen as acceptor"/>
    <property type="evidence" value="ECO:0007669"/>
    <property type="project" value="TreeGrafter"/>
</dbReference>
<keyword evidence="5" id="KW-1185">Reference proteome</keyword>
<evidence type="ECO:0000256" key="2">
    <source>
        <dbReference type="ARBA" id="ARBA00022857"/>
    </source>
</evidence>
<proteinExistence type="inferred from homology"/>
<evidence type="ECO:0008006" key="6">
    <source>
        <dbReference type="Google" id="ProtNLM"/>
    </source>
</evidence>
<feature type="non-terminal residue" evidence="4">
    <location>
        <position position="395"/>
    </location>
</feature>
<dbReference type="PRINTS" id="PR00080">
    <property type="entry name" value="SDRFAMILY"/>
</dbReference>
<dbReference type="Pfam" id="PF13561">
    <property type="entry name" value="adh_short_C2"/>
    <property type="match status" value="1"/>
</dbReference>
<comment type="similarity">
    <text evidence="1">Belongs to the short-chain dehydrogenases/reductases (SDR) family.</text>
</comment>
<keyword evidence="3" id="KW-0560">Oxidoreductase</keyword>
<accession>A0A292PXN6</accession>
<keyword evidence="2" id="KW-0521">NADP</keyword>
<dbReference type="PRINTS" id="PR00081">
    <property type="entry name" value="GDHRDH"/>
</dbReference>
<dbReference type="GO" id="GO:0050085">
    <property type="term" value="F:mannitol 2-dehydrogenase (NADP+) activity"/>
    <property type="evidence" value="ECO:0007669"/>
    <property type="project" value="UniProtKB-ARBA"/>
</dbReference>
<dbReference type="InterPro" id="IPR036291">
    <property type="entry name" value="NAD(P)-bd_dom_sf"/>
</dbReference>
<reference evidence="4" key="1">
    <citation type="submission" date="2015-10" db="EMBL/GenBank/DDBJ databases">
        <authorList>
            <person name="Regsiter A."/>
            <person name="william w."/>
        </authorList>
    </citation>
    <scope>NUCLEOTIDE SEQUENCE</scope>
    <source>
        <strain evidence="4">Montdore</strain>
    </source>
</reference>
<organism evidence="4 5">
    <name type="scientific">Tuber aestivum</name>
    <name type="common">summer truffle</name>
    <dbReference type="NCBI Taxonomy" id="59557"/>
    <lineage>
        <taxon>Eukaryota</taxon>
        <taxon>Fungi</taxon>
        <taxon>Dikarya</taxon>
        <taxon>Ascomycota</taxon>
        <taxon>Pezizomycotina</taxon>
        <taxon>Pezizomycetes</taxon>
        <taxon>Pezizales</taxon>
        <taxon>Tuberaceae</taxon>
        <taxon>Tuber</taxon>
    </lineage>
</organism>
<evidence type="ECO:0000313" key="5">
    <source>
        <dbReference type="Proteomes" id="UP001412239"/>
    </source>
</evidence>
<name>A0A292PXN6_9PEZI</name>
<dbReference type="SUPFAM" id="SSF51735">
    <property type="entry name" value="NAD(P)-binding Rossmann-fold domains"/>
    <property type="match status" value="1"/>
</dbReference>
<dbReference type="AlphaFoldDB" id="A0A292PXN6"/>
<dbReference type="Gene3D" id="3.40.50.720">
    <property type="entry name" value="NAD(P)-binding Rossmann-like Domain"/>
    <property type="match status" value="1"/>
</dbReference>
<evidence type="ECO:0000313" key="4">
    <source>
        <dbReference type="EMBL" id="CUS11541.1"/>
    </source>
</evidence>
<dbReference type="FunFam" id="3.40.50.720:FF:000090">
    <property type="entry name" value="NADP-dependent mannitol dehydrogenase"/>
    <property type="match status" value="1"/>
</dbReference>